<dbReference type="OrthoDB" id="1867012at2759"/>
<feature type="region of interest" description="Disordered" evidence="4">
    <location>
        <begin position="114"/>
        <end position="134"/>
    </location>
</feature>
<dbReference type="Gene3D" id="2.40.50.100">
    <property type="match status" value="1"/>
</dbReference>
<keyword evidence="3" id="KW-0687">Ribonucleoprotein</keyword>
<evidence type="ECO:0000313" key="5">
    <source>
        <dbReference type="EMBL" id="CDJ68505.1"/>
    </source>
</evidence>
<dbReference type="RefSeq" id="XP_013436972.1">
    <property type="nucleotide sequence ID" value="XM_013581518.1"/>
</dbReference>
<reference evidence="5" key="1">
    <citation type="submission" date="2013-10" db="EMBL/GenBank/DDBJ databases">
        <title>Genomic analysis of the causative agents of coccidiosis in chickens.</title>
        <authorList>
            <person name="Reid A.J."/>
            <person name="Blake D."/>
            <person name="Billington K."/>
            <person name="Browne H."/>
            <person name="Dunn M."/>
            <person name="Hung S."/>
            <person name="Kawahara F."/>
            <person name="Miranda-Saavedra D."/>
            <person name="Mourier T."/>
            <person name="Nagra H."/>
            <person name="Otto T.D."/>
            <person name="Rawlings N."/>
            <person name="Sanchez A."/>
            <person name="Sanders M."/>
            <person name="Subramaniam C."/>
            <person name="Tay Y."/>
            <person name="Dear P."/>
            <person name="Doerig C."/>
            <person name="Gruber A."/>
            <person name="Parkinson J."/>
            <person name="Shirley M."/>
            <person name="Wan K.L."/>
            <person name="Berriman M."/>
            <person name="Tomley F."/>
            <person name="Pain A."/>
        </authorList>
    </citation>
    <scope>NUCLEOTIDE SEQUENCE [LARGE SCALE GENOMIC DNA]</scope>
    <source>
        <strain evidence="5">Houghton</strain>
    </source>
</reference>
<evidence type="ECO:0000256" key="3">
    <source>
        <dbReference type="ARBA" id="ARBA00023274"/>
    </source>
</evidence>
<evidence type="ECO:0000256" key="4">
    <source>
        <dbReference type="SAM" id="MobiDB-lite"/>
    </source>
</evidence>
<comment type="similarity">
    <text evidence="1">Belongs to the bacterial ribosomal protein bL27 family.</text>
</comment>
<dbReference type="GO" id="GO:0003735">
    <property type="term" value="F:structural constituent of ribosome"/>
    <property type="evidence" value="ECO:0007669"/>
    <property type="project" value="InterPro"/>
</dbReference>
<name>U6N3I7_9EIME</name>
<dbReference type="GO" id="GO:0005762">
    <property type="term" value="C:mitochondrial large ribosomal subunit"/>
    <property type="evidence" value="ECO:0007669"/>
    <property type="project" value="TreeGrafter"/>
</dbReference>
<proteinExistence type="inferred from homology"/>
<evidence type="ECO:0008006" key="7">
    <source>
        <dbReference type="Google" id="ProtNLM"/>
    </source>
</evidence>
<dbReference type="PANTHER" id="PTHR15893">
    <property type="entry name" value="RIBOSOMAL PROTEIN L27"/>
    <property type="match status" value="1"/>
</dbReference>
<dbReference type="GO" id="GO:0006412">
    <property type="term" value="P:translation"/>
    <property type="evidence" value="ECO:0007669"/>
    <property type="project" value="InterPro"/>
</dbReference>
<dbReference type="VEuPathDB" id="ToxoDB:ENH_00053860"/>
<gene>
    <name evidence="5" type="ORF">ENH_00053860</name>
</gene>
<dbReference type="GeneID" id="25475531"/>
<keyword evidence="6" id="KW-1185">Reference proteome</keyword>
<keyword evidence="2" id="KW-0689">Ribosomal protein</keyword>
<organism evidence="5 6">
    <name type="scientific">Eimeria necatrix</name>
    <dbReference type="NCBI Taxonomy" id="51315"/>
    <lineage>
        <taxon>Eukaryota</taxon>
        <taxon>Sar</taxon>
        <taxon>Alveolata</taxon>
        <taxon>Apicomplexa</taxon>
        <taxon>Conoidasida</taxon>
        <taxon>Coccidia</taxon>
        <taxon>Eucoccidiorida</taxon>
        <taxon>Eimeriorina</taxon>
        <taxon>Eimeriidae</taxon>
        <taxon>Eimeria</taxon>
    </lineage>
</organism>
<dbReference type="InterPro" id="IPR001684">
    <property type="entry name" value="Ribosomal_bL27"/>
</dbReference>
<dbReference type="PANTHER" id="PTHR15893:SF0">
    <property type="entry name" value="LARGE RIBOSOMAL SUBUNIT PROTEIN BL27M"/>
    <property type="match status" value="1"/>
</dbReference>
<accession>U6N3I7</accession>
<sequence length="316" mass="34815">MQAGRVSGLAFAAASCCSCFPGPRGRVGAGRGPPSAALRLLCLSAGGAHWRVPPQAPFAPPAPPCGPAPPSLGAPLLRGLPALLQGPGRRPPSCAGAEALGWWRRESVRGKMVKSSAYRRRSRASPTGQAQKAHLGPVRLAGEYVGPGTVLVRQRRWLAWGFEGKRRRRHVKMYPGENVGVAKDSSLVALVHGRVKFTREESLLLLEQQLQQLQQQPQQQQQLLQQRPLPRMRVNVLPEPREELLAEDLWRYRTEAVASPEENRLLCSLRQKGRQPFAAPARNPPRKPLPRPKALSRFDPWQPNTLPDAPPLCEDR</sequence>
<dbReference type="PROSITE" id="PS51257">
    <property type="entry name" value="PROKAR_LIPOPROTEIN"/>
    <property type="match status" value="1"/>
</dbReference>
<dbReference type="Pfam" id="PF01016">
    <property type="entry name" value="Ribosomal_L27"/>
    <property type="match status" value="1"/>
</dbReference>
<protein>
    <recommendedName>
        <fullName evidence="7">Ribosomal protein L27</fullName>
    </recommendedName>
</protein>
<evidence type="ECO:0000313" key="6">
    <source>
        <dbReference type="Proteomes" id="UP000030754"/>
    </source>
</evidence>
<evidence type="ECO:0000256" key="2">
    <source>
        <dbReference type="ARBA" id="ARBA00022980"/>
    </source>
</evidence>
<dbReference type="AlphaFoldDB" id="U6N3I7"/>
<feature type="region of interest" description="Disordered" evidence="4">
    <location>
        <begin position="271"/>
        <end position="316"/>
    </location>
</feature>
<reference evidence="5" key="2">
    <citation type="submission" date="2013-10" db="EMBL/GenBank/DDBJ databases">
        <authorList>
            <person name="Aslett M."/>
        </authorList>
    </citation>
    <scope>NUCLEOTIDE SEQUENCE [LARGE SCALE GENOMIC DNA]</scope>
    <source>
        <strain evidence="5">Houghton</strain>
    </source>
</reference>
<dbReference type="Proteomes" id="UP000030754">
    <property type="component" value="Unassembled WGS sequence"/>
</dbReference>
<evidence type="ECO:0000256" key="1">
    <source>
        <dbReference type="ARBA" id="ARBA00010797"/>
    </source>
</evidence>
<dbReference type="SUPFAM" id="SSF110324">
    <property type="entry name" value="Ribosomal L27 protein-like"/>
    <property type="match status" value="1"/>
</dbReference>
<dbReference type="EMBL" id="HG725556">
    <property type="protein sequence ID" value="CDJ68505.1"/>
    <property type="molecule type" value="Genomic_DNA"/>
</dbReference>